<dbReference type="eggNOG" id="ENOG502SDCM">
    <property type="taxonomic scope" value="Eukaryota"/>
</dbReference>
<reference evidence="3" key="1">
    <citation type="journal article" date="2012" name="PLoS Genet.">
        <title>The genomes of the fungal plant pathogens Cladosporium fulvum and Dothistroma septosporum reveal adaptation to different hosts and lifestyles but also signatures of common ancestry.</title>
        <authorList>
            <person name="de Wit P.J.G.M."/>
            <person name="van der Burgt A."/>
            <person name="Oekmen B."/>
            <person name="Stergiopoulos I."/>
            <person name="Abd-Elsalam K.A."/>
            <person name="Aerts A.L."/>
            <person name="Bahkali A.H."/>
            <person name="Beenen H.G."/>
            <person name="Chettri P."/>
            <person name="Cox M.P."/>
            <person name="Datema E."/>
            <person name="de Vries R.P."/>
            <person name="Dhillon B."/>
            <person name="Ganley A.R."/>
            <person name="Griffiths S.A."/>
            <person name="Guo Y."/>
            <person name="Hamelin R.C."/>
            <person name="Henrissat B."/>
            <person name="Kabir M.S."/>
            <person name="Jashni M.K."/>
            <person name="Kema G."/>
            <person name="Klaubauf S."/>
            <person name="Lapidus A."/>
            <person name="Levasseur A."/>
            <person name="Lindquist E."/>
            <person name="Mehrabi R."/>
            <person name="Ohm R.A."/>
            <person name="Owen T.J."/>
            <person name="Salamov A."/>
            <person name="Schwelm A."/>
            <person name="Schijlen E."/>
            <person name="Sun H."/>
            <person name="van den Burg H.A."/>
            <person name="van Ham R.C.H.J."/>
            <person name="Zhang S."/>
            <person name="Goodwin S.B."/>
            <person name="Grigoriev I.V."/>
            <person name="Collemare J."/>
            <person name="Bradshaw R.E."/>
        </authorList>
    </citation>
    <scope>NUCLEOTIDE SEQUENCE [LARGE SCALE GENOMIC DNA]</scope>
    <source>
        <strain evidence="3">NZE10 / CBS 128990</strain>
    </source>
</reference>
<evidence type="ECO:0000256" key="1">
    <source>
        <dbReference type="SAM" id="MobiDB-lite"/>
    </source>
</evidence>
<organism evidence="2 3">
    <name type="scientific">Dothistroma septosporum (strain NZE10 / CBS 128990)</name>
    <name type="common">Red band needle blight fungus</name>
    <name type="synonym">Mycosphaerella pini</name>
    <dbReference type="NCBI Taxonomy" id="675120"/>
    <lineage>
        <taxon>Eukaryota</taxon>
        <taxon>Fungi</taxon>
        <taxon>Dikarya</taxon>
        <taxon>Ascomycota</taxon>
        <taxon>Pezizomycotina</taxon>
        <taxon>Dothideomycetes</taxon>
        <taxon>Dothideomycetidae</taxon>
        <taxon>Mycosphaerellales</taxon>
        <taxon>Mycosphaerellaceae</taxon>
        <taxon>Dothistroma</taxon>
    </lineage>
</organism>
<gene>
    <name evidence="2" type="ORF">DOTSEDRAFT_74014</name>
</gene>
<dbReference type="PANTHER" id="PTHR36826:SF1">
    <property type="entry name" value="PROTEIN ECM13"/>
    <property type="match status" value="1"/>
</dbReference>
<feature type="compositionally biased region" description="Acidic residues" evidence="1">
    <location>
        <begin position="192"/>
        <end position="204"/>
    </location>
</feature>
<dbReference type="AlphaFoldDB" id="N1PHG6"/>
<evidence type="ECO:0000313" key="3">
    <source>
        <dbReference type="Proteomes" id="UP000016933"/>
    </source>
</evidence>
<dbReference type="EMBL" id="KB446542">
    <property type="protein sequence ID" value="EME41807.1"/>
    <property type="molecule type" value="Genomic_DNA"/>
</dbReference>
<keyword evidence="3" id="KW-1185">Reference proteome</keyword>
<proteinExistence type="predicted"/>
<dbReference type="OrthoDB" id="5431245at2759"/>
<dbReference type="Proteomes" id="UP000016933">
    <property type="component" value="Unassembled WGS sequence"/>
</dbReference>
<dbReference type="HOGENOM" id="CLU_058482_0_0_1"/>
<accession>N1PHG6</accession>
<feature type="region of interest" description="Disordered" evidence="1">
    <location>
        <begin position="159"/>
        <end position="221"/>
    </location>
</feature>
<dbReference type="InterPro" id="IPR037738">
    <property type="entry name" value="Ecm13-like"/>
</dbReference>
<dbReference type="STRING" id="675120.N1PHG6"/>
<sequence length="254" mass="28913">MMTSHLRIQSNLGSIPAKAVYQTTSPSLPPSKKQKMSLTQTYYVASTARTKLGREAQRSDHNLRLLVGHANLLDTLMVELADAEREQEAWFNQSVKTASKPQERHVQWIDSIAEEQSEEDDSDMESDDGSDVYDEDDEMFNIPLRKIRSPPVEITSQEIEEDHEDADYEHDEDDRELSLTRVVSRHSPPELTMEDSDSDSDDESMPTSPEQPTFELSDKEREAITTTAFYDIKSQQGIEDYIMSQPQQPLVAPC</sequence>
<feature type="region of interest" description="Disordered" evidence="1">
    <location>
        <begin position="114"/>
        <end position="135"/>
    </location>
</feature>
<evidence type="ECO:0000313" key="2">
    <source>
        <dbReference type="EMBL" id="EME41807.1"/>
    </source>
</evidence>
<feature type="compositionally biased region" description="Acidic residues" evidence="1">
    <location>
        <begin position="159"/>
        <end position="175"/>
    </location>
</feature>
<name>N1PHG6_DOTSN</name>
<dbReference type="OMA" id="HIQWADT"/>
<reference evidence="2 3" key="2">
    <citation type="journal article" date="2012" name="PLoS Pathog.">
        <title>Diverse lifestyles and strategies of plant pathogenesis encoded in the genomes of eighteen Dothideomycetes fungi.</title>
        <authorList>
            <person name="Ohm R.A."/>
            <person name="Feau N."/>
            <person name="Henrissat B."/>
            <person name="Schoch C.L."/>
            <person name="Horwitz B.A."/>
            <person name="Barry K.W."/>
            <person name="Condon B.J."/>
            <person name="Copeland A.C."/>
            <person name="Dhillon B."/>
            <person name="Glaser F."/>
            <person name="Hesse C.N."/>
            <person name="Kosti I."/>
            <person name="LaButti K."/>
            <person name="Lindquist E.A."/>
            <person name="Lucas S."/>
            <person name="Salamov A.A."/>
            <person name="Bradshaw R.E."/>
            <person name="Ciuffetti L."/>
            <person name="Hamelin R.C."/>
            <person name="Kema G.H.J."/>
            <person name="Lawrence C."/>
            <person name="Scott J.A."/>
            <person name="Spatafora J.W."/>
            <person name="Turgeon B.G."/>
            <person name="de Wit P.J.G.M."/>
            <person name="Zhong S."/>
            <person name="Goodwin S.B."/>
            <person name="Grigoriev I.V."/>
        </authorList>
    </citation>
    <scope>NUCLEOTIDE SEQUENCE [LARGE SCALE GENOMIC DNA]</scope>
    <source>
        <strain evidence="3">NZE10 / CBS 128990</strain>
    </source>
</reference>
<dbReference type="PANTHER" id="PTHR36826">
    <property type="entry name" value="PROTEIN ECM13"/>
    <property type="match status" value="1"/>
</dbReference>
<protein>
    <submittedName>
        <fullName evidence="2">Uncharacterized protein</fullName>
    </submittedName>
</protein>